<evidence type="ECO:0000259" key="3">
    <source>
        <dbReference type="Pfam" id="PF13877"/>
    </source>
</evidence>
<evidence type="ECO:0000256" key="1">
    <source>
        <dbReference type="PROSITE-ProRule" id="PRU00339"/>
    </source>
</evidence>
<dbReference type="EMBL" id="JAVXUP010000314">
    <property type="protein sequence ID" value="KAK3031228.1"/>
    <property type="molecule type" value="Genomic_DNA"/>
</dbReference>
<feature type="non-terminal residue" evidence="4">
    <location>
        <position position="1"/>
    </location>
</feature>
<dbReference type="PROSITE" id="PS50005">
    <property type="entry name" value="TPR"/>
    <property type="match status" value="1"/>
</dbReference>
<dbReference type="PANTHER" id="PTHR47329:SF1">
    <property type="entry name" value="OS05G0129900 PROTEIN"/>
    <property type="match status" value="1"/>
</dbReference>
<dbReference type="SUPFAM" id="SSF48452">
    <property type="entry name" value="TPR-like"/>
    <property type="match status" value="1"/>
</dbReference>
<feature type="region of interest" description="Disordered" evidence="2">
    <location>
        <begin position="106"/>
        <end position="127"/>
    </location>
</feature>
<protein>
    <recommendedName>
        <fullName evidence="3">RNA-polymerase II-associated protein 3-like C-terminal domain-containing protein</fullName>
    </recommendedName>
</protein>
<evidence type="ECO:0000313" key="5">
    <source>
        <dbReference type="Proteomes" id="UP001188597"/>
    </source>
</evidence>
<dbReference type="InterPro" id="IPR011990">
    <property type="entry name" value="TPR-like_helical_dom_sf"/>
</dbReference>
<dbReference type="InterPro" id="IPR025986">
    <property type="entry name" value="RPAP3-like_C"/>
</dbReference>
<dbReference type="PANTHER" id="PTHR47329">
    <property type="entry name" value="OS05G0129900 PROTEIN"/>
    <property type="match status" value="1"/>
</dbReference>
<dbReference type="AlphaFoldDB" id="A0AA89B8Z3"/>
<dbReference type="Gene3D" id="1.25.40.10">
    <property type="entry name" value="Tetratricopeptide repeat domain"/>
    <property type="match status" value="1"/>
</dbReference>
<feature type="domain" description="RNA-polymerase II-associated protein 3-like C-terminal" evidence="3">
    <location>
        <begin position="305"/>
        <end position="394"/>
    </location>
</feature>
<proteinExistence type="predicted"/>
<keyword evidence="5" id="KW-1185">Reference proteome</keyword>
<feature type="repeat" description="TPR" evidence="1">
    <location>
        <begin position="166"/>
        <end position="199"/>
    </location>
</feature>
<evidence type="ECO:0000313" key="4">
    <source>
        <dbReference type="EMBL" id="KAK3031228.1"/>
    </source>
</evidence>
<accession>A0AA89B8Z3</accession>
<organism evidence="4 5">
    <name type="scientific">Escallonia herrerae</name>
    <dbReference type="NCBI Taxonomy" id="1293975"/>
    <lineage>
        <taxon>Eukaryota</taxon>
        <taxon>Viridiplantae</taxon>
        <taxon>Streptophyta</taxon>
        <taxon>Embryophyta</taxon>
        <taxon>Tracheophyta</taxon>
        <taxon>Spermatophyta</taxon>
        <taxon>Magnoliopsida</taxon>
        <taxon>eudicotyledons</taxon>
        <taxon>Gunneridae</taxon>
        <taxon>Pentapetalae</taxon>
        <taxon>asterids</taxon>
        <taxon>campanulids</taxon>
        <taxon>Escalloniales</taxon>
        <taxon>Escalloniaceae</taxon>
        <taxon>Escallonia</taxon>
    </lineage>
</organism>
<dbReference type="InterPro" id="IPR019734">
    <property type="entry name" value="TPR_rpt"/>
</dbReference>
<dbReference type="Pfam" id="PF13877">
    <property type="entry name" value="RPAP3_C"/>
    <property type="match status" value="1"/>
</dbReference>
<keyword evidence="1" id="KW-0802">TPR repeat</keyword>
<name>A0AA89B8Z3_9ASTE</name>
<evidence type="ECO:0000256" key="2">
    <source>
        <dbReference type="SAM" id="MobiDB-lite"/>
    </source>
</evidence>
<gene>
    <name evidence="4" type="ORF">RJ639_036883</name>
</gene>
<feature type="region of interest" description="Disordered" evidence="2">
    <location>
        <begin position="228"/>
        <end position="278"/>
    </location>
</feature>
<sequence>DFEGFLNNLQDWELSLKDKDKKLKPQSVGKDKLNSSAQRFSVINASQLSTGPGANGKHGSEILKNIGIAREDRKSTAATPSVDNSSTAGRYDFLRNYESINQLPSGFKSEESSIDANSEKEAMSTLSRRSSKKQLTAILGALHYHQLFVEAEDDCTEALNLDDRYIKAYSRRSTARKELGKLKESIEDAEFALRLEPQNQEVKKQYADVKLLYEKEILKKASGALRGSVQGTQNERKSEVRHNGHVQEIPPVSSSSERPRAATIQEDRTKRNDKAGKEELKASVQELAARAASLATAEAAKNITPPNSAYQFEVSWRGLSGDRALQARLLKVTSPVALPQIFKNALCALLLVDIIRCIATFFSDDMDLAVKYLENLTKVSRFDMIIMCLPSTDKTDLCKIWNDVFLNKEVPREFADILGKLGPRYCLKQ</sequence>
<reference evidence="4" key="1">
    <citation type="submission" date="2022-12" db="EMBL/GenBank/DDBJ databases">
        <title>Draft genome assemblies for two species of Escallonia (Escalloniales).</title>
        <authorList>
            <person name="Chanderbali A."/>
            <person name="Dervinis C."/>
            <person name="Anghel I."/>
            <person name="Soltis D."/>
            <person name="Soltis P."/>
            <person name="Zapata F."/>
        </authorList>
    </citation>
    <scope>NUCLEOTIDE SEQUENCE</scope>
    <source>
        <strain evidence="4">UCBG64.0493</strain>
        <tissue evidence="4">Leaf</tissue>
    </source>
</reference>
<feature type="compositionally biased region" description="Basic and acidic residues" evidence="2">
    <location>
        <begin position="257"/>
        <end position="278"/>
    </location>
</feature>
<dbReference type="Proteomes" id="UP001188597">
    <property type="component" value="Unassembled WGS sequence"/>
</dbReference>
<comment type="caution">
    <text evidence="4">The sequence shown here is derived from an EMBL/GenBank/DDBJ whole genome shotgun (WGS) entry which is preliminary data.</text>
</comment>